<gene>
    <name evidence="2" type="ORF">HK44_021355</name>
</gene>
<evidence type="ECO:0000313" key="3">
    <source>
        <dbReference type="Proteomes" id="UP000022611"/>
    </source>
</evidence>
<comment type="caution">
    <text evidence="2">The sequence shown here is derived from an EMBL/GenBank/DDBJ whole genome shotgun (WGS) entry which is preliminary data.</text>
</comment>
<dbReference type="Proteomes" id="UP000022611">
    <property type="component" value="Unassembled WGS sequence"/>
</dbReference>
<evidence type="ECO:0000313" key="2">
    <source>
        <dbReference type="EMBL" id="EXF96306.1"/>
    </source>
</evidence>
<organism evidence="2 3">
    <name type="scientific">Pseudomonas fluorescens HK44</name>
    <dbReference type="NCBI Taxonomy" id="1042209"/>
    <lineage>
        <taxon>Bacteria</taxon>
        <taxon>Pseudomonadati</taxon>
        <taxon>Pseudomonadota</taxon>
        <taxon>Gammaproteobacteria</taxon>
        <taxon>Pseudomonadales</taxon>
        <taxon>Pseudomonadaceae</taxon>
        <taxon>Pseudomonas</taxon>
    </lineage>
</organism>
<reference evidence="2 3" key="1">
    <citation type="journal article" date="2011" name="J. Bacteriol.">
        <title>Draft genome sequence of the polycyclic aromatic hydrocarbon-degrading, genetically engineered bioluminescent bioreporter Pseudomonas fluorescens HK44.</title>
        <authorList>
            <person name="Chauhan A."/>
            <person name="Layton A.C."/>
            <person name="Williams D.E."/>
            <person name="Smartt A.E."/>
            <person name="Ripp S."/>
            <person name="Karpinets T.V."/>
            <person name="Brown S.D."/>
            <person name="Sayler G.S."/>
        </authorList>
    </citation>
    <scope>NUCLEOTIDE SEQUENCE [LARGE SCALE GENOMIC DNA]</scope>
    <source>
        <strain evidence="2 3">HK44</strain>
    </source>
</reference>
<protein>
    <submittedName>
        <fullName evidence="2">Uncharacterized protein</fullName>
    </submittedName>
</protein>
<sequence length="35" mass="3716">MPGKANLPCGVVDGQIPGRASQREQGVAQHEWAEV</sequence>
<dbReference type="HOGENOM" id="CLU_3366662_0_0_6"/>
<name>A0A010RVQ2_PSEFL</name>
<feature type="region of interest" description="Disordered" evidence="1">
    <location>
        <begin position="1"/>
        <end position="35"/>
    </location>
</feature>
<accession>A0A010RVQ2</accession>
<proteinExistence type="predicted"/>
<dbReference type="AlphaFoldDB" id="A0A010RVQ2"/>
<dbReference type="EMBL" id="AFOY02000004">
    <property type="protein sequence ID" value="EXF96306.1"/>
    <property type="molecule type" value="Genomic_DNA"/>
</dbReference>
<evidence type="ECO:0000256" key="1">
    <source>
        <dbReference type="SAM" id="MobiDB-lite"/>
    </source>
</evidence>